<reference evidence="4 5" key="1">
    <citation type="submission" date="2011-05" db="EMBL/GenBank/DDBJ databases">
        <title>Complete sequence of Isoptericola variabilis 225.</title>
        <authorList>
            <consortium name="US DOE Joint Genome Institute"/>
            <person name="Lucas S."/>
            <person name="Han J."/>
            <person name="Lapidus A."/>
            <person name="Cheng J.-F."/>
            <person name="Goodwin L."/>
            <person name="Pitluck S."/>
            <person name="Peters L."/>
            <person name="Mikhailova N."/>
            <person name="Zeytun A."/>
            <person name="Han C."/>
            <person name="Tapia R."/>
            <person name="Land M."/>
            <person name="Hauser L."/>
            <person name="Kyrpides N."/>
            <person name="Ivanova N."/>
            <person name="Pagani I."/>
            <person name="Siebers A."/>
            <person name="Allgaier M."/>
            <person name="Thelen M."/>
            <person name="Hugenholtz P."/>
            <person name="Gladden J."/>
            <person name="Woyke T."/>
        </authorList>
    </citation>
    <scope>NUCLEOTIDE SEQUENCE [LARGE SCALE GENOMIC DNA]</scope>
    <source>
        <strain evidence="5">225</strain>
    </source>
</reference>
<dbReference type="HOGENOM" id="CLU_038053_0_2_11"/>
<dbReference type="Pfam" id="PF13091">
    <property type="entry name" value="PLDc_2"/>
    <property type="match status" value="2"/>
</dbReference>
<feature type="transmembrane region" description="Helical" evidence="2">
    <location>
        <begin position="50"/>
        <end position="68"/>
    </location>
</feature>
<dbReference type="InterPro" id="IPR025202">
    <property type="entry name" value="PLD-like_dom"/>
</dbReference>
<proteinExistence type="predicted"/>
<accession>F6FUY9</accession>
<dbReference type="PROSITE" id="PS50035">
    <property type="entry name" value="PLD"/>
    <property type="match status" value="2"/>
</dbReference>
<evidence type="ECO:0000256" key="1">
    <source>
        <dbReference type="SAM" id="MobiDB-lite"/>
    </source>
</evidence>
<dbReference type="Proteomes" id="UP000009236">
    <property type="component" value="Chromosome"/>
</dbReference>
<evidence type="ECO:0000256" key="2">
    <source>
        <dbReference type="SAM" id="Phobius"/>
    </source>
</evidence>
<dbReference type="GO" id="GO:0032049">
    <property type="term" value="P:cardiolipin biosynthetic process"/>
    <property type="evidence" value="ECO:0007669"/>
    <property type="project" value="UniProtKB-ARBA"/>
</dbReference>
<sequence length="448" mass="50534">MTARERVNRRAPRRAPGYGERVPPRLPRLPRSAVRVQVDWPTVRRFARRAAAAAAVTPLATAAGLMVLDKVRGQRYPLDKRFPTAPPATSRIGENTTTVYTYGDDLYQDMLAAIRTARKQILLETYIWKGDEVGAEFKQAVVEAAERGVDVYLVYDTFANLVVPRSFYDFPPAVHVLAFPVFRPQVVVSAVRHSGRDHRKILVVDDEVAFVGGYNIGSLYATRWRDTHLRVTGPSVWELRNAFVDFWNRWRTDDLPILQDVGSPHWLPHLRAARNAPSELVFPIRGLYLDAIDRACSHVYITQAYFIPDRDILTALLNAAARGVDVRVLVPERSNHVVADWLARGHYATLLRGGVRIFLYQGAMIHAKTATIDGAWSTVGTANIDRLSLTGNYEINLEIVDDGVAARLEDTFRMDLTNARELTLDEWERRPALKKLAELVLSPLRPLL</sequence>
<protein>
    <submittedName>
        <fullName evidence="4">Phospholipase D/Transphosphatidylase</fullName>
    </submittedName>
</protein>
<dbReference type="PANTHER" id="PTHR21248:SF22">
    <property type="entry name" value="PHOSPHOLIPASE D"/>
    <property type="match status" value="1"/>
</dbReference>
<gene>
    <name evidence="4" type="ordered locus">Isova_1576</name>
</gene>
<keyword evidence="5" id="KW-1185">Reference proteome</keyword>
<keyword evidence="2" id="KW-1133">Transmembrane helix</keyword>
<dbReference type="SUPFAM" id="SSF56024">
    <property type="entry name" value="Phospholipase D/nuclease"/>
    <property type="match status" value="2"/>
</dbReference>
<feature type="region of interest" description="Disordered" evidence="1">
    <location>
        <begin position="1"/>
        <end position="26"/>
    </location>
</feature>
<feature type="domain" description="PLD phosphodiesterase" evidence="3">
    <location>
        <begin position="361"/>
        <end position="388"/>
    </location>
</feature>
<dbReference type="eggNOG" id="COG1502">
    <property type="taxonomic scope" value="Bacteria"/>
</dbReference>
<dbReference type="GO" id="GO:0030572">
    <property type="term" value="F:phosphatidyltransferase activity"/>
    <property type="evidence" value="ECO:0007669"/>
    <property type="project" value="UniProtKB-ARBA"/>
</dbReference>
<keyword evidence="2" id="KW-0812">Transmembrane</keyword>
<evidence type="ECO:0000313" key="4">
    <source>
        <dbReference type="EMBL" id="AEG44329.1"/>
    </source>
</evidence>
<evidence type="ECO:0000259" key="3">
    <source>
        <dbReference type="PROSITE" id="PS50035"/>
    </source>
</evidence>
<dbReference type="SMART" id="SM00155">
    <property type="entry name" value="PLDc"/>
    <property type="match status" value="2"/>
</dbReference>
<dbReference type="STRING" id="743718.Isova_1576"/>
<dbReference type="RefSeq" id="WP_013838721.1">
    <property type="nucleotide sequence ID" value="NC_015588.1"/>
</dbReference>
<dbReference type="CDD" id="cd09159">
    <property type="entry name" value="PLDc_ybhO_like_2"/>
    <property type="match status" value="1"/>
</dbReference>
<dbReference type="KEGG" id="iva:Isova_1576"/>
<evidence type="ECO:0000313" key="5">
    <source>
        <dbReference type="Proteomes" id="UP000009236"/>
    </source>
</evidence>
<name>F6FUY9_ISOV2</name>
<dbReference type="Gene3D" id="3.30.870.10">
    <property type="entry name" value="Endonuclease Chain A"/>
    <property type="match status" value="2"/>
</dbReference>
<dbReference type="InterPro" id="IPR001736">
    <property type="entry name" value="PLipase_D/transphosphatidylase"/>
</dbReference>
<organism evidence="5">
    <name type="scientific">Isoptericola variabilis (strain 225)</name>
    <dbReference type="NCBI Taxonomy" id="743718"/>
    <lineage>
        <taxon>Bacteria</taxon>
        <taxon>Bacillati</taxon>
        <taxon>Actinomycetota</taxon>
        <taxon>Actinomycetes</taxon>
        <taxon>Micrococcales</taxon>
        <taxon>Promicromonosporaceae</taxon>
        <taxon>Isoptericola</taxon>
    </lineage>
</organism>
<dbReference type="EMBL" id="CP002810">
    <property type="protein sequence ID" value="AEG44329.1"/>
    <property type="molecule type" value="Genomic_DNA"/>
</dbReference>
<keyword evidence="2" id="KW-0472">Membrane</keyword>
<dbReference type="PANTHER" id="PTHR21248">
    <property type="entry name" value="CARDIOLIPIN SYNTHASE"/>
    <property type="match status" value="1"/>
</dbReference>
<feature type="domain" description="PLD phosphodiesterase" evidence="3">
    <location>
        <begin position="193"/>
        <end position="220"/>
    </location>
</feature>
<dbReference type="CDD" id="cd09110">
    <property type="entry name" value="PLDc_CLS_1"/>
    <property type="match status" value="1"/>
</dbReference>
<dbReference type="AlphaFoldDB" id="F6FUY9"/>